<dbReference type="SUPFAM" id="SSF53098">
    <property type="entry name" value="Ribonuclease H-like"/>
    <property type="match status" value="1"/>
</dbReference>
<name>A0A2I0I5K4_PUNGR</name>
<evidence type="ECO:0000313" key="2">
    <source>
        <dbReference type="Proteomes" id="UP000233551"/>
    </source>
</evidence>
<dbReference type="Proteomes" id="UP000233551">
    <property type="component" value="Unassembled WGS sequence"/>
</dbReference>
<proteinExistence type="predicted"/>
<dbReference type="EMBL" id="PGOL01003834">
    <property type="protein sequence ID" value="PKI39262.1"/>
    <property type="molecule type" value="Genomic_DNA"/>
</dbReference>
<keyword evidence="2" id="KW-1185">Reference proteome</keyword>
<sequence length="163" mass="18524">MGFLEDARGGRCFRWRRDPFQYESKMPEEFNSMLISCKIFREAPDKISWKSVVGKFQRKLVQYEEESSSNLLVSPPTSWFKWNTDGSAIGKSGLADSNLAKLLAIGRALQISALNFIFLGSSLIIVSDSKIAFSRLTKATSLLWKYRSILLDIQLCAMHFTLI</sequence>
<comment type="caution">
    <text evidence="1">The sequence shown here is derived from an EMBL/GenBank/DDBJ whole genome shotgun (WGS) entry which is preliminary data.</text>
</comment>
<dbReference type="AlphaFoldDB" id="A0A2I0I5K4"/>
<organism evidence="1 2">
    <name type="scientific">Punica granatum</name>
    <name type="common">Pomegranate</name>
    <dbReference type="NCBI Taxonomy" id="22663"/>
    <lineage>
        <taxon>Eukaryota</taxon>
        <taxon>Viridiplantae</taxon>
        <taxon>Streptophyta</taxon>
        <taxon>Embryophyta</taxon>
        <taxon>Tracheophyta</taxon>
        <taxon>Spermatophyta</taxon>
        <taxon>Magnoliopsida</taxon>
        <taxon>eudicotyledons</taxon>
        <taxon>Gunneridae</taxon>
        <taxon>Pentapetalae</taxon>
        <taxon>rosids</taxon>
        <taxon>malvids</taxon>
        <taxon>Myrtales</taxon>
        <taxon>Lythraceae</taxon>
        <taxon>Punica</taxon>
    </lineage>
</organism>
<evidence type="ECO:0000313" key="1">
    <source>
        <dbReference type="EMBL" id="PKI39262.1"/>
    </source>
</evidence>
<accession>A0A2I0I5K4</accession>
<protein>
    <submittedName>
        <fullName evidence="1">Uncharacterized protein</fullName>
    </submittedName>
</protein>
<gene>
    <name evidence="1" type="ORF">CRG98_040318</name>
</gene>
<reference evidence="1 2" key="1">
    <citation type="submission" date="2017-11" db="EMBL/GenBank/DDBJ databases">
        <title>De-novo sequencing of pomegranate (Punica granatum L.) genome.</title>
        <authorList>
            <person name="Akparov Z."/>
            <person name="Amiraslanov A."/>
            <person name="Hajiyeva S."/>
            <person name="Abbasov M."/>
            <person name="Kaur K."/>
            <person name="Hamwieh A."/>
            <person name="Solovyev V."/>
            <person name="Salamov A."/>
            <person name="Braich B."/>
            <person name="Kosarev P."/>
            <person name="Mahmoud A."/>
            <person name="Hajiyev E."/>
            <person name="Babayeva S."/>
            <person name="Izzatullayeva V."/>
            <person name="Mammadov A."/>
            <person name="Mammadov A."/>
            <person name="Sharifova S."/>
            <person name="Ojaghi J."/>
            <person name="Eynullazada K."/>
            <person name="Bayramov B."/>
            <person name="Abdulazimova A."/>
            <person name="Shahmuradov I."/>
        </authorList>
    </citation>
    <scope>NUCLEOTIDE SEQUENCE [LARGE SCALE GENOMIC DNA]</scope>
    <source>
        <strain evidence="2">cv. AG2017</strain>
        <tissue evidence="1">Leaf</tissue>
    </source>
</reference>
<dbReference type="InterPro" id="IPR012337">
    <property type="entry name" value="RNaseH-like_sf"/>
</dbReference>